<sequence>MKALILMYGKDNNSIIPWCAAFKQSLDFLQDVNTKKLRKYPKQWTLLHYASVK</sequence>
<reference evidence="2" key="1">
    <citation type="submission" date="2006-10" db="EMBL/GenBank/DDBJ databases">
        <authorList>
            <person name="Amadeo P."/>
            <person name="Zhao Q."/>
            <person name="Wortman J."/>
            <person name="Fraser-Liggett C."/>
            <person name="Carlton J."/>
        </authorList>
    </citation>
    <scope>NUCLEOTIDE SEQUENCE</scope>
    <source>
        <strain evidence="2">G3</strain>
    </source>
</reference>
<protein>
    <submittedName>
        <fullName evidence="2">Uncharacterized protein</fullName>
    </submittedName>
</protein>
<evidence type="ECO:0000313" key="3">
    <source>
        <dbReference type="Proteomes" id="UP000001542"/>
    </source>
</evidence>
<evidence type="ECO:0000313" key="2">
    <source>
        <dbReference type="EMBL" id="EAX78742.1"/>
    </source>
</evidence>
<dbReference type="OrthoDB" id="19174at2759"/>
<dbReference type="Proteomes" id="UP000001542">
    <property type="component" value="Unassembled WGS sequence"/>
</dbReference>
<dbReference type="RefSeq" id="XP_001291672.1">
    <property type="nucleotide sequence ID" value="XM_001291671.1"/>
</dbReference>
<proteinExistence type="predicted"/>
<dbReference type="EMBL" id="DS128758">
    <property type="protein sequence ID" value="EAX74119.1"/>
    <property type="molecule type" value="Genomic_DNA"/>
</dbReference>
<evidence type="ECO:0000313" key="1">
    <source>
        <dbReference type="EMBL" id="EAX74119.1"/>
    </source>
</evidence>
<keyword evidence="3" id="KW-1185">Reference proteome</keyword>
<dbReference type="EMBL" id="DS121105">
    <property type="protein sequence ID" value="EAX78742.1"/>
    <property type="molecule type" value="Genomic_DNA"/>
</dbReference>
<dbReference type="VEuPathDB" id="TrichDB:TVAG_025480"/>
<gene>
    <name evidence="2" type="ORF">TVAG_025480</name>
    <name evidence="1" type="ORF">TVAG_320830</name>
</gene>
<dbReference type="KEGG" id="tva:4736169"/>
<organism evidence="2 3">
    <name type="scientific">Trichomonas vaginalis (strain ATCC PRA-98 / G3)</name>
    <dbReference type="NCBI Taxonomy" id="412133"/>
    <lineage>
        <taxon>Eukaryota</taxon>
        <taxon>Metamonada</taxon>
        <taxon>Parabasalia</taxon>
        <taxon>Trichomonadida</taxon>
        <taxon>Trichomonadidae</taxon>
        <taxon>Trichomonas</taxon>
    </lineage>
</organism>
<name>A2GVS4_TRIV3</name>
<accession>A2GVS4</accession>
<dbReference type="VEuPathDB" id="TrichDB:TVAGG3_0082510"/>
<dbReference type="AlphaFoldDB" id="A2GVS4"/>
<reference evidence="2" key="2">
    <citation type="journal article" date="2007" name="Science">
        <title>Draft genome sequence of the sexually transmitted pathogen Trichomonas vaginalis.</title>
        <authorList>
            <person name="Carlton J.M."/>
            <person name="Hirt R.P."/>
            <person name="Silva J.C."/>
            <person name="Delcher A.L."/>
            <person name="Schatz M."/>
            <person name="Zhao Q."/>
            <person name="Wortman J.R."/>
            <person name="Bidwell S.L."/>
            <person name="Alsmark U.C.M."/>
            <person name="Besteiro S."/>
            <person name="Sicheritz-Ponten T."/>
            <person name="Noel C.J."/>
            <person name="Dacks J.B."/>
            <person name="Foster P.G."/>
            <person name="Simillion C."/>
            <person name="Van de Peer Y."/>
            <person name="Miranda-Saavedra D."/>
            <person name="Barton G.J."/>
            <person name="Westrop G.D."/>
            <person name="Mueller S."/>
            <person name="Dessi D."/>
            <person name="Fiori P.L."/>
            <person name="Ren Q."/>
            <person name="Paulsen I."/>
            <person name="Zhang H."/>
            <person name="Bastida-Corcuera F.D."/>
            <person name="Simoes-Barbosa A."/>
            <person name="Brown M.T."/>
            <person name="Hayes R.D."/>
            <person name="Mukherjee M."/>
            <person name="Okumura C.Y."/>
            <person name="Schneider R."/>
            <person name="Smith A.J."/>
            <person name="Vanacova S."/>
            <person name="Villalvazo M."/>
            <person name="Haas B.J."/>
            <person name="Pertea M."/>
            <person name="Feldblyum T.V."/>
            <person name="Utterback T.R."/>
            <person name="Shu C.L."/>
            <person name="Osoegawa K."/>
            <person name="de Jong P.J."/>
            <person name="Hrdy I."/>
            <person name="Horvathova L."/>
            <person name="Zubacova Z."/>
            <person name="Dolezal P."/>
            <person name="Malik S.B."/>
            <person name="Logsdon J.M. Jr."/>
            <person name="Henze K."/>
            <person name="Gupta A."/>
            <person name="Wang C.C."/>
            <person name="Dunne R.L."/>
            <person name="Upcroft J.A."/>
            <person name="Upcroft P."/>
            <person name="White O."/>
            <person name="Salzberg S.L."/>
            <person name="Tang P."/>
            <person name="Chiu C.-H."/>
            <person name="Lee Y.-S."/>
            <person name="Embley T.M."/>
            <person name="Coombs G.H."/>
            <person name="Mottram J.C."/>
            <person name="Tachezy J."/>
            <person name="Fraser-Liggett C.M."/>
            <person name="Johnson P.J."/>
        </authorList>
    </citation>
    <scope>NUCLEOTIDE SEQUENCE [LARGE SCALE GENOMIC DNA]</scope>
    <source>
        <strain evidence="2">G3</strain>
    </source>
</reference>